<feature type="signal peptide" evidence="2">
    <location>
        <begin position="1"/>
        <end position="28"/>
    </location>
</feature>
<proteinExistence type="predicted"/>
<evidence type="ECO:0000256" key="2">
    <source>
        <dbReference type="SAM" id="SignalP"/>
    </source>
</evidence>
<dbReference type="Proteomes" id="UP000332515">
    <property type="component" value="Unassembled WGS sequence"/>
</dbReference>
<dbReference type="RefSeq" id="WP_153487491.1">
    <property type="nucleotide sequence ID" value="NZ_VWNA01000002.1"/>
</dbReference>
<name>A0A6A7Y8K1_9HYPH</name>
<gene>
    <name evidence="4" type="ORF">F0357_18800</name>
</gene>
<dbReference type="InterPro" id="IPR005546">
    <property type="entry name" value="Autotransporte_beta"/>
</dbReference>
<evidence type="ECO:0000259" key="3">
    <source>
        <dbReference type="PROSITE" id="PS51208"/>
    </source>
</evidence>
<feature type="chain" id="PRO_5025625508" evidence="2">
    <location>
        <begin position="29"/>
        <end position="2082"/>
    </location>
</feature>
<dbReference type="EMBL" id="VWNA01000002">
    <property type="protein sequence ID" value="MQT14667.1"/>
    <property type="molecule type" value="Genomic_DNA"/>
</dbReference>
<keyword evidence="2" id="KW-0732">Signal</keyword>
<organism evidence="4 5">
    <name type="scientific">Segnochrobactrum spirostomi</name>
    <dbReference type="NCBI Taxonomy" id="2608987"/>
    <lineage>
        <taxon>Bacteria</taxon>
        <taxon>Pseudomonadati</taxon>
        <taxon>Pseudomonadota</taxon>
        <taxon>Alphaproteobacteria</taxon>
        <taxon>Hyphomicrobiales</taxon>
        <taxon>Segnochrobactraceae</taxon>
        <taxon>Segnochrobactrum</taxon>
    </lineage>
</organism>
<evidence type="ECO:0000313" key="4">
    <source>
        <dbReference type="EMBL" id="MQT14667.1"/>
    </source>
</evidence>
<feature type="region of interest" description="Disordered" evidence="1">
    <location>
        <begin position="1420"/>
        <end position="1441"/>
    </location>
</feature>
<feature type="compositionally biased region" description="Gly residues" evidence="1">
    <location>
        <begin position="406"/>
        <end position="422"/>
    </location>
</feature>
<comment type="caution">
    <text evidence="4">The sequence shown here is derived from an EMBL/GenBank/DDBJ whole genome shotgun (WGS) entry which is preliminary data.</text>
</comment>
<dbReference type="SUPFAM" id="SSF103515">
    <property type="entry name" value="Autotransporter"/>
    <property type="match status" value="1"/>
</dbReference>
<evidence type="ECO:0000256" key="1">
    <source>
        <dbReference type="SAM" id="MobiDB-lite"/>
    </source>
</evidence>
<dbReference type="SMART" id="SM00869">
    <property type="entry name" value="Autotransporter"/>
    <property type="match status" value="1"/>
</dbReference>
<reference evidence="4 5" key="1">
    <citation type="submission" date="2019-09" db="EMBL/GenBank/DDBJ databases">
        <title>Segnochrobactrum spirostomi gen. nov., sp. nov., isolated from the ciliate Spirostomum cf. yagiui and description of a novel family, Segnochrobactraceae fam. nov. within the order Rhizobiales of the class Alphaproteobacteria.</title>
        <authorList>
            <person name="Akter S."/>
            <person name="Shazib S.U.A."/>
            <person name="Shin M.K."/>
        </authorList>
    </citation>
    <scope>NUCLEOTIDE SEQUENCE [LARGE SCALE GENOMIC DNA]</scope>
    <source>
        <strain evidence="4 5">Sp-1</strain>
    </source>
</reference>
<keyword evidence="5" id="KW-1185">Reference proteome</keyword>
<feature type="region of interest" description="Disordered" evidence="1">
    <location>
        <begin position="400"/>
        <end position="422"/>
    </location>
</feature>
<accession>A0A6A7Y8K1</accession>
<dbReference type="InterPro" id="IPR036709">
    <property type="entry name" value="Autotransporte_beta_dom_sf"/>
</dbReference>
<protein>
    <submittedName>
        <fullName evidence="4">Autotransporter outer membrane beta-barrel domain-containing protein</fullName>
    </submittedName>
</protein>
<evidence type="ECO:0000313" key="5">
    <source>
        <dbReference type="Proteomes" id="UP000332515"/>
    </source>
</evidence>
<sequence>MVRHRVVVLLTGVSALAAIAAGAEEARAADPIRIVNTGANGTNATTAAVATPGLAGTPVNLTNATIIANARPTIIELGSVGGAGGEGRWRFLDKNIAGAKGGDGGAVTLVETATVSGGSENTVATPLLFLYSKGGAGGYGYKTDNGGIGAGGLGGTVTLDLRANVATTGSATPALYLLSQGGAAGVRQGTGGAPGGTSKERMQRDSGGAGGAVVATLAGTATVSTTGANAPAVVLASNGGAGGDADGTTSTYYASEGGAGGSVTLTNNGKIATTGENSSGVIAQSVGGSGGRGGGGALTEAAPGADGGNGGAIAVTNAGTITTRGNYSFGIIGQSVGGMGGQGKTAIFGSGGAGGAAGSGGAVSLANSGTIQTRKIGATAIVAQSIGGGNALDALQAGTPTTDHSGGNGGGGGILPWSTGGSGGPGGNGGAVVVVNSGTLSTGGNAAYGALLQSIGGGGGTGGGNVGIGAFLAVAIGGTGGGGGDGGAVTFDGTGGRIGTTGNRATGVLAQSIGGGGGTGGYATAASGGLLLSASVAVGGSGGGGGAGGVVTVRNASTITTWGEAADAIAASSIGGGGGTGGDARAYSASLSAVVSGLSLPAIAISSAVGGSGGGGGAGGTVDIANTATLETGGVGSVGIRALSVGGGGGEGGNALAYGLSVAVSPDSLGLNVTAAVGGSGGTGGNGGAVHIDNSGTVVTSHDSAAGLLLQSIGGGGGDGGAAVSTGNALGLYADVAYALAVGGRGGGGGSGGSVQADNSGVVSTSGNSAAALFAQSVGGGGGNGGEVVATVASGLTFDKTLNDLAHALPLADSVTATTVIGGTGGSGGNGGRVVIVTAAGSRLETAGAQSVGLFAQSVGGGGGTGGGGSAAAKGTVRADLSIGGRGGSAGSGGTVEITQGGTIATKGDASHGILAQSIGGGGGSGGTLKADRSSIPDNVNALWLKLRAETNADAFDKWAADNNLTPSKEAIVLFLTTMKTAVEGTDFYQSIAKSFKDSQFYKDFSAFRDNAQAYLAARQANALQLPDVSLVLSVGGNGGSGNVGGAVTVDNAGAIATLGDGAHGILAQSVGGGGGQGGLAYASGASSTNVSGRLGGSGGGGNAGGTVTLSNTGSISTAGAAAYGLVGQSIGGGGGAGVVSPGAGNRNIALSLSIGGAGGTGADGGDVSIANAGSIATTGKEAHGLVAQSIGGGGGIFLVNPKAAAVETQVAAESGLSQAIVSALLDFFGFSEPKDDGASDPATWTSASLSLGGSGGASGHGGAVGVTVSGTISTAGAGAFGVFAQSVGGGGGIANTIGAPDGVTYSASLGASGGAAGDGGPVSVTLAGENARIATSGNLATAVFAQSIGGGGGYAGVSSLLGKDLPIYGGAAGTSGDGGRIVIQSDPAASGFALETSGTTAHGIWAMSIGGGGGASARLMQGPNAEHPAPENADASARGTGQGGAIDITLAGGSISATGAGSFGILAQSGSQNADGSFDATRRGGDVTIDYTGTIEGGSGDGAAIGIDGGDQNLIEIGAGSVISAASGKAILTSFGNDMVVNYGTVVGDVDLGTGETTERNQFTNEAGGTYRSAGTGTIKLGGPGAGAYANLFQNLGTFDVGGVGQIATASVTQGTLDLGGVLLADVSRIGANVQSNDVLTADRLKVSGVAIKPYAVNGLLPGNFTVVTTANMLFGGVPATAGASPVSPISWSVAQTGNSLVISPSAAFLAKAQSLTSRALTKTERSMLQSAQTAWDSSNAGMAGFFAQAANLTTKQQFKALVNSASASESNNQPAVGQSFQSLDSLNASLSCPAFEGDGLRIHEGECVWSRVVGSRMARFGGSDGEGFNQSGMSYRVGAQWEVAPDWYLGATAAYNMSWLQASSGLSSTNGTGGDVSVALKHQMGPLLLAASLQAGYGTYETNNTLVVGTQQGAASNDTDLWTAGLKLRAAYEFAFQTWYVRPYVDVNVLHLSMPGYTFAANGMSVSSGSIDHWSGVLQPVLEVGSRVNVGDGAWVRPYVGVGGMFVAGNSINTTSTFSYGGTQGISYETSNEMPNALLDVGGGVQFMNRDGYEVRGQYRAQLANDFVGQELSLRLSMKF</sequence>
<feature type="domain" description="Autotransporter" evidence="3">
    <location>
        <begin position="1803"/>
        <end position="2082"/>
    </location>
</feature>
<dbReference type="PROSITE" id="PS51208">
    <property type="entry name" value="AUTOTRANSPORTER"/>
    <property type="match status" value="1"/>
</dbReference>
<feature type="region of interest" description="Disordered" evidence="1">
    <location>
        <begin position="187"/>
        <end position="210"/>
    </location>
</feature>